<name>A0ABT0U4B4_9BACT</name>
<gene>
    <name evidence="2" type="ORF">NB063_14110</name>
</gene>
<keyword evidence="3" id="KW-1185">Reference proteome</keyword>
<accession>A0ABT0U4B4</accession>
<evidence type="ECO:0000313" key="2">
    <source>
        <dbReference type="EMBL" id="MCM2371742.1"/>
    </source>
</evidence>
<organism evidence="2 3">
    <name type="scientific">Aporhodopirellula aestuarii</name>
    <dbReference type="NCBI Taxonomy" id="2950107"/>
    <lineage>
        <taxon>Bacteria</taxon>
        <taxon>Pseudomonadati</taxon>
        <taxon>Planctomycetota</taxon>
        <taxon>Planctomycetia</taxon>
        <taxon>Pirellulales</taxon>
        <taxon>Pirellulaceae</taxon>
        <taxon>Aporhodopirellula</taxon>
    </lineage>
</organism>
<dbReference type="RefSeq" id="WP_250929373.1">
    <property type="nucleotide sequence ID" value="NZ_JAMQBK010000036.1"/>
</dbReference>
<dbReference type="Gene3D" id="2.170.130.30">
    <property type="match status" value="1"/>
</dbReference>
<dbReference type="InterPro" id="IPR027954">
    <property type="entry name" value="Transcobalamin-like_C"/>
</dbReference>
<dbReference type="Proteomes" id="UP001202961">
    <property type="component" value="Unassembled WGS sequence"/>
</dbReference>
<evidence type="ECO:0000313" key="3">
    <source>
        <dbReference type="Proteomes" id="UP001202961"/>
    </source>
</evidence>
<feature type="domain" description="Transcobalamin-like C-terminal" evidence="1">
    <location>
        <begin position="96"/>
        <end position="165"/>
    </location>
</feature>
<sequence length="174" mass="18336">MKTTSFSLPGDHTASPAFAKAGMWLSMMVCVAALGISGCRSEAPAVVAEPDQPASDVDASTTGSVTIEIVSPETEATENETEDELMLADDFDVAEGATVEDVMKEIQSPEIVIVGSGLTAFIQSIDGVETDGSRGWTYTIDGEFATEGIGSTEVTPGQTIRWQFTTLEEAMSKE</sequence>
<protein>
    <submittedName>
        <fullName evidence="2">DUF4430 domain-containing protein</fullName>
    </submittedName>
</protein>
<reference evidence="2 3" key="1">
    <citation type="journal article" date="2022" name="Syst. Appl. Microbiol.">
        <title>Rhodopirellula aestuarii sp. nov., a novel member of the genus Rhodopirellula isolated from brackish sediments collected in the Tagus River estuary, Portugal.</title>
        <authorList>
            <person name="Vitorino I.R."/>
            <person name="Klimek D."/>
            <person name="Calusinska M."/>
            <person name="Lobo-da-Cunha A."/>
            <person name="Vasconcelos V."/>
            <person name="Lage O.M."/>
        </authorList>
    </citation>
    <scope>NUCLEOTIDE SEQUENCE [LARGE SCALE GENOMIC DNA]</scope>
    <source>
        <strain evidence="2 3">ICT_H3.1</strain>
    </source>
</reference>
<proteinExistence type="predicted"/>
<comment type="caution">
    <text evidence="2">The sequence shown here is derived from an EMBL/GenBank/DDBJ whole genome shotgun (WGS) entry which is preliminary data.</text>
</comment>
<evidence type="ECO:0000259" key="1">
    <source>
        <dbReference type="Pfam" id="PF14478"/>
    </source>
</evidence>
<dbReference type="Pfam" id="PF14478">
    <property type="entry name" value="DUF4430"/>
    <property type="match status" value="1"/>
</dbReference>
<dbReference type="EMBL" id="JAMQBK010000036">
    <property type="protein sequence ID" value="MCM2371742.1"/>
    <property type="molecule type" value="Genomic_DNA"/>
</dbReference>